<dbReference type="RefSeq" id="WP_131959032.1">
    <property type="nucleotide sequence ID" value="NZ_SMFL01000005.1"/>
</dbReference>
<dbReference type="OrthoDB" id="736172at2"/>
<evidence type="ECO:0000313" key="3">
    <source>
        <dbReference type="EMBL" id="TDE14448.1"/>
    </source>
</evidence>
<reference evidence="3 4" key="1">
    <citation type="submission" date="2019-03" db="EMBL/GenBank/DDBJ databases">
        <title>Dyadobacter AR-3-6 sp. nov., isolated from arctic soil.</title>
        <authorList>
            <person name="Chaudhary D.K."/>
        </authorList>
    </citation>
    <scope>NUCLEOTIDE SEQUENCE [LARGE SCALE GENOMIC DNA]</scope>
    <source>
        <strain evidence="3 4">AR-3-6</strain>
    </source>
</reference>
<sequence>MKVKKSATAVIFVSVLSCFLVNCRSTDDTRENDSEKAHVFVLTGSSEDSQNTYILPYANLMTDSTGSERQQINISKKWANEQWIIQSGSTFFNIDPDQNKLLKLEFSQNKLNRTGEIPFSLFKRINWYQWLGGDTLLIGGNGPENTTQDYALIDTGKMSMIRSGVFDVPAPPENRQVYSCSGIIRDGKFYLGYSIIDPEGSGNGQYANDTAYLASMDYPSFSNVKLSKDSRSTFPGGGRAGNGTYFVENGDIYILTSPVDWNGFNYNKPTGFFRIKKGEDTFDKNYFFNVSALLNGDDPDALIYLGNGKAIVRNARHKDVKQWSDWSKEITQYVVLDVNRQTAKILDLPPFVISPGGYAENGKAFLPVQTEAAGTRIYEYDAATDELTKGIQIKGIQKFGKIYKVR</sequence>
<dbReference type="EMBL" id="SMFL01000005">
    <property type="protein sequence ID" value="TDE14448.1"/>
    <property type="molecule type" value="Genomic_DNA"/>
</dbReference>
<evidence type="ECO:0000259" key="2">
    <source>
        <dbReference type="Pfam" id="PF02191"/>
    </source>
</evidence>
<name>A0A4V2Z3X9_9BACT</name>
<feature type="domain" description="Olfactomedin-like" evidence="2">
    <location>
        <begin position="32"/>
        <end position="131"/>
    </location>
</feature>
<comment type="caution">
    <text evidence="3">The sequence shown here is derived from an EMBL/GenBank/DDBJ whole genome shotgun (WGS) entry which is preliminary data.</text>
</comment>
<accession>A0A4V2Z3X9</accession>
<keyword evidence="4" id="KW-1185">Reference proteome</keyword>
<dbReference type="PROSITE" id="PS51257">
    <property type="entry name" value="PROKAR_LIPOPROTEIN"/>
    <property type="match status" value="1"/>
</dbReference>
<organism evidence="3 4">
    <name type="scientific">Dyadobacter psychrotolerans</name>
    <dbReference type="NCBI Taxonomy" id="2541721"/>
    <lineage>
        <taxon>Bacteria</taxon>
        <taxon>Pseudomonadati</taxon>
        <taxon>Bacteroidota</taxon>
        <taxon>Cytophagia</taxon>
        <taxon>Cytophagales</taxon>
        <taxon>Spirosomataceae</taxon>
        <taxon>Dyadobacter</taxon>
    </lineage>
</organism>
<feature type="signal peptide" evidence="1">
    <location>
        <begin position="1"/>
        <end position="20"/>
    </location>
</feature>
<dbReference type="Pfam" id="PF02191">
    <property type="entry name" value="OLF"/>
    <property type="match status" value="1"/>
</dbReference>
<keyword evidence="1" id="KW-0732">Signal</keyword>
<evidence type="ECO:0000313" key="4">
    <source>
        <dbReference type="Proteomes" id="UP000294850"/>
    </source>
</evidence>
<gene>
    <name evidence="3" type="ORF">E0F88_14700</name>
</gene>
<protein>
    <submittedName>
        <fullName evidence="3">DUF4374 domain-containing protein</fullName>
    </submittedName>
</protein>
<evidence type="ECO:0000256" key="1">
    <source>
        <dbReference type="SAM" id="SignalP"/>
    </source>
</evidence>
<dbReference type="AlphaFoldDB" id="A0A4V2Z3X9"/>
<dbReference type="InterPro" id="IPR003112">
    <property type="entry name" value="Olfac-like_dom"/>
</dbReference>
<proteinExistence type="predicted"/>
<feature type="chain" id="PRO_5020547943" evidence="1">
    <location>
        <begin position="21"/>
        <end position="406"/>
    </location>
</feature>
<dbReference type="Proteomes" id="UP000294850">
    <property type="component" value="Unassembled WGS sequence"/>
</dbReference>